<dbReference type="Proteomes" id="UP000238650">
    <property type="component" value="Unassembled WGS sequence"/>
</dbReference>
<evidence type="ECO:0000313" key="2">
    <source>
        <dbReference type="EMBL" id="PRI12557.1"/>
    </source>
</evidence>
<proteinExistence type="predicted"/>
<dbReference type="OrthoDB" id="4801970at2"/>
<keyword evidence="1" id="KW-1133">Transmembrane helix</keyword>
<keyword evidence="1" id="KW-0812">Transmembrane</keyword>
<dbReference type="EMBL" id="MWZD01000008">
    <property type="protein sequence ID" value="PRI12557.1"/>
    <property type="molecule type" value="Genomic_DNA"/>
</dbReference>
<sequence>MAKQQKRPVVVAELGRPETPAETAARKAHDSRMYRQRKTVNNLVFSLLVSLAVVLIMVLVVPRGTDTFSEHSVDVQQLAAEAAPSAGRKLAAPEVPAEWKAKSAGLRQGDGVTWWQINYTTVDPATGAQAYAAVAQAFTADGSPVPEAWVSQQLEKQAPTGTERLGGLDWVVYDHPDRNPDESNMLFGMQSEWEGDTILVYGTDSPATLRVLATHLAGSLDATKEQ</sequence>
<protein>
    <recommendedName>
        <fullName evidence="5">DUF4245 domain-containing protein</fullName>
    </recommendedName>
</protein>
<dbReference type="AlphaFoldDB" id="A0A2S9QSI6"/>
<dbReference type="Pfam" id="PF14030">
    <property type="entry name" value="DUF4245"/>
    <property type="match status" value="1"/>
</dbReference>
<gene>
    <name evidence="2" type="ORF">B4915_00360</name>
    <name evidence="3" type="ORF">B4915_00465</name>
</gene>
<dbReference type="InterPro" id="IPR025339">
    <property type="entry name" value="DUF4245"/>
</dbReference>
<evidence type="ECO:0000313" key="4">
    <source>
        <dbReference type="Proteomes" id="UP000238650"/>
    </source>
</evidence>
<evidence type="ECO:0008006" key="5">
    <source>
        <dbReference type="Google" id="ProtNLM"/>
    </source>
</evidence>
<keyword evidence="4" id="KW-1185">Reference proteome</keyword>
<reference evidence="2 4" key="1">
    <citation type="journal article" date="2017" name="New Microbes New Infect">
        <title>Genome sequence of 'Leucobacter massiliensis' sp. nov. isolated from human pharynx after travel to the 2014 Hajj.</title>
        <authorList>
            <person name="Leangapichart T."/>
            <person name="Gautret P."/>
            <person name="Nguyen T.T."/>
            <person name="Armstrong N."/>
            <person name="Rolain J.M."/>
        </authorList>
    </citation>
    <scope>NUCLEOTIDE SEQUENCE [LARGE SCALE GENOMIC DNA]</scope>
    <source>
        <strain evidence="2 4">122RC15</strain>
    </source>
</reference>
<evidence type="ECO:0000313" key="3">
    <source>
        <dbReference type="EMBL" id="PRI12574.1"/>
    </source>
</evidence>
<accession>A0A2S9QSI6</accession>
<dbReference type="RefSeq" id="WP_105803909.1">
    <property type="nucleotide sequence ID" value="NZ_MWZD01000008.1"/>
</dbReference>
<keyword evidence="1" id="KW-0472">Membrane</keyword>
<comment type="caution">
    <text evidence="2">The sequence shown here is derived from an EMBL/GenBank/DDBJ whole genome shotgun (WGS) entry which is preliminary data.</text>
</comment>
<name>A0A2S9QSI6_9MICO</name>
<organism evidence="2 4">
    <name type="scientific">Leucobacter massiliensis</name>
    <dbReference type="NCBI Taxonomy" id="1686285"/>
    <lineage>
        <taxon>Bacteria</taxon>
        <taxon>Bacillati</taxon>
        <taxon>Actinomycetota</taxon>
        <taxon>Actinomycetes</taxon>
        <taxon>Micrococcales</taxon>
        <taxon>Microbacteriaceae</taxon>
        <taxon>Leucobacter</taxon>
    </lineage>
</organism>
<feature type="transmembrane region" description="Helical" evidence="1">
    <location>
        <begin position="40"/>
        <end position="61"/>
    </location>
</feature>
<dbReference type="EMBL" id="MWZD01000008">
    <property type="protein sequence ID" value="PRI12574.1"/>
    <property type="molecule type" value="Genomic_DNA"/>
</dbReference>
<evidence type="ECO:0000256" key="1">
    <source>
        <dbReference type="SAM" id="Phobius"/>
    </source>
</evidence>